<reference evidence="1 2" key="1">
    <citation type="submission" date="2024-07" db="EMBL/GenBank/DDBJ databases">
        <title>Novosphingobium kalidii RD2P27.</title>
        <authorList>
            <person name="Sun J.-Q."/>
        </authorList>
    </citation>
    <scope>NUCLEOTIDE SEQUENCE [LARGE SCALE GENOMIC DNA]</scope>
    <source>
        <strain evidence="1 2">RD2P27</strain>
    </source>
</reference>
<gene>
    <name evidence="1" type="ORF">ABVV53_17165</name>
</gene>
<dbReference type="EMBL" id="JBEWLY010000027">
    <property type="protein sequence ID" value="MET1757173.1"/>
    <property type="molecule type" value="Genomic_DNA"/>
</dbReference>
<sequence>MRMEPLLLFMASLAGGASSSLPCVPVASDHLAPTTSALDEHRALRKALGEPIPHSPTMIMLYGKGGHLSTEEYSIVLVRQADAVWRGTAVGRSRIWVKDAPYSPMKRVEWVLEKAAAGQLEDAISRRCSWNRAEALQANKSGPTPRDYIPERIDVITAGDAPITFYADEGDGRIAALIRPPR</sequence>
<evidence type="ECO:0000313" key="1">
    <source>
        <dbReference type="EMBL" id="MET1757173.1"/>
    </source>
</evidence>
<name>A0ABV2D5M9_9SPHN</name>
<accession>A0ABV2D5M9</accession>
<organism evidence="1 2">
    <name type="scientific">Novosphingobium kalidii</name>
    <dbReference type="NCBI Taxonomy" id="3230299"/>
    <lineage>
        <taxon>Bacteria</taxon>
        <taxon>Pseudomonadati</taxon>
        <taxon>Pseudomonadota</taxon>
        <taxon>Alphaproteobacteria</taxon>
        <taxon>Sphingomonadales</taxon>
        <taxon>Sphingomonadaceae</taxon>
        <taxon>Novosphingobium</taxon>
    </lineage>
</organism>
<protein>
    <submittedName>
        <fullName evidence="1">Uncharacterized protein</fullName>
    </submittedName>
</protein>
<dbReference type="Proteomes" id="UP001548713">
    <property type="component" value="Unassembled WGS sequence"/>
</dbReference>
<dbReference type="RefSeq" id="WP_353985653.1">
    <property type="nucleotide sequence ID" value="NZ_JBEWLY010000027.1"/>
</dbReference>
<evidence type="ECO:0000313" key="2">
    <source>
        <dbReference type="Proteomes" id="UP001548713"/>
    </source>
</evidence>
<keyword evidence="2" id="KW-1185">Reference proteome</keyword>
<proteinExistence type="predicted"/>
<comment type="caution">
    <text evidence="1">The sequence shown here is derived from an EMBL/GenBank/DDBJ whole genome shotgun (WGS) entry which is preliminary data.</text>
</comment>